<protein>
    <recommendedName>
        <fullName evidence="3">Amidase</fullName>
    </recommendedName>
</protein>
<keyword evidence="2" id="KW-1185">Reference proteome</keyword>
<comment type="caution">
    <text evidence="1">The sequence shown here is derived from an EMBL/GenBank/DDBJ whole genome shotgun (WGS) entry which is preliminary data.</text>
</comment>
<evidence type="ECO:0008006" key="3">
    <source>
        <dbReference type="Google" id="ProtNLM"/>
    </source>
</evidence>
<dbReference type="EMBL" id="JABEPQ010000001">
    <property type="protein sequence ID" value="NNM45976.1"/>
    <property type="molecule type" value="Genomic_DNA"/>
</dbReference>
<sequence length="296" mass="31055">MSTISLRPSALGRFVAVVLLFAATVVALPGVARAAGSSGNGSTDRAMWVWDTTDPGAIVDLAVATGITRLYAAVPPNVGTSPQLGDLTELVRQATAAGIRVDALGGDPGWVDNPTWVVTNWLRPALATGLFTGVHVDIEPYSTKAWSTKRATVVKRWLTTMDTLRANTGGAPLEADIPFWLDQVPANGSTLDRELMRRTDGVAVMAYRNTADGPDGTIALSAKVIRAGEDLGVPVRIGQEATYLGDAPTETKQTFYGHTRSAMEVQLSLVADAYAGSPAFAGFAIHDAAGYAAMTP</sequence>
<evidence type="ECO:0000313" key="1">
    <source>
        <dbReference type="EMBL" id="NNM45976.1"/>
    </source>
</evidence>
<evidence type="ECO:0000313" key="2">
    <source>
        <dbReference type="Proteomes" id="UP000588586"/>
    </source>
</evidence>
<proteinExistence type="predicted"/>
<dbReference type="AlphaFoldDB" id="A0A849H8B8"/>
<gene>
    <name evidence="1" type="ORF">HJG52_08145</name>
</gene>
<dbReference type="RefSeq" id="WP_171242930.1">
    <property type="nucleotide sequence ID" value="NZ_JABEPQ010000001.1"/>
</dbReference>
<dbReference type="Proteomes" id="UP000588586">
    <property type="component" value="Unassembled WGS sequence"/>
</dbReference>
<organism evidence="1 2">
    <name type="scientific">Knoellia koreensis</name>
    <dbReference type="NCBI Taxonomy" id="2730921"/>
    <lineage>
        <taxon>Bacteria</taxon>
        <taxon>Bacillati</taxon>
        <taxon>Actinomycetota</taxon>
        <taxon>Actinomycetes</taxon>
        <taxon>Micrococcales</taxon>
        <taxon>Intrasporangiaceae</taxon>
        <taxon>Knoellia</taxon>
    </lineage>
</organism>
<name>A0A849H8B8_9MICO</name>
<accession>A0A849H8B8</accession>
<reference evidence="1 2" key="1">
    <citation type="submission" date="2020-04" db="EMBL/GenBank/DDBJ databases">
        <title>Knoellia sp. isolate from air conditioner.</title>
        <authorList>
            <person name="Chea S."/>
            <person name="Kim D.-U."/>
        </authorList>
    </citation>
    <scope>NUCLEOTIDE SEQUENCE [LARGE SCALE GENOMIC DNA]</scope>
    <source>
        <strain evidence="1 2">DB2414S</strain>
    </source>
</reference>